<keyword evidence="1" id="KW-0732">Signal</keyword>
<organism evidence="2 3">
    <name type="scientific">Paenibacillus rhizolycopersici</name>
    <dbReference type="NCBI Taxonomy" id="2780073"/>
    <lineage>
        <taxon>Bacteria</taxon>
        <taxon>Bacillati</taxon>
        <taxon>Bacillota</taxon>
        <taxon>Bacilli</taxon>
        <taxon>Bacillales</taxon>
        <taxon>Paenibacillaceae</taxon>
        <taxon>Paenibacillus</taxon>
    </lineage>
</organism>
<name>A0ABS2H4J8_9BACL</name>
<accession>A0ABS2H4J8</accession>
<dbReference type="EMBL" id="JADCNN020000009">
    <property type="protein sequence ID" value="MBM6996407.1"/>
    <property type="molecule type" value="Genomic_DNA"/>
</dbReference>
<proteinExistence type="predicted"/>
<evidence type="ECO:0000256" key="1">
    <source>
        <dbReference type="SAM" id="SignalP"/>
    </source>
</evidence>
<feature type="chain" id="PRO_5046188204" evidence="1">
    <location>
        <begin position="22"/>
        <end position="154"/>
    </location>
</feature>
<evidence type="ECO:0000313" key="3">
    <source>
        <dbReference type="Proteomes" id="UP001516620"/>
    </source>
</evidence>
<dbReference type="RefSeq" id="WP_193416178.1">
    <property type="nucleotide sequence ID" value="NZ_JADCNN020000009.1"/>
</dbReference>
<feature type="signal peptide" evidence="1">
    <location>
        <begin position="1"/>
        <end position="21"/>
    </location>
</feature>
<sequence>MFNQVKSLVWLLFSVSSFLAATLYTLEIEKDQNAAYDAIAIQLHGVGRSVYAHEGKDSVWETAANLGDDDLLELTSERVTGNQILHRLPDWIDQGVVIEVDGEILNAPLTGLLEDELEQSRSRAVTVLELREEYSAERMKDSSGKEIRVIFRRK</sequence>
<comment type="caution">
    <text evidence="2">The sequence shown here is derived from an EMBL/GenBank/DDBJ whole genome shotgun (WGS) entry which is preliminary data.</text>
</comment>
<dbReference type="Proteomes" id="UP001516620">
    <property type="component" value="Unassembled WGS sequence"/>
</dbReference>
<keyword evidence="3" id="KW-1185">Reference proteome</keyword>
<protein>
    <submittedName>
        <fullName evidence="2">Uncharacterized protein</fullName>
    </submittedName>
</protein>
<gene>
    <name evidence="2" type="ORF">IM700_012190</name>
</gene>
<reference evidence="2 3" key="1">
    <citation type="submission" date="2021-01" db="EMBL/GenBank/DDBJ databases">
        <title>Paenibacillus sp.nov. isolated from the rhizosphere soil of tomato plant.</title>
        <authorList>
            <person name="Thin K.K."/>
            <person name="Zhang X."/>
            <person name="He S."/>
        </authorList>
    </citation>
    <scope>NUCLEOTIDE SEQUENCE [LARGE SCALE GENOMIC DNA]</scope>
    <source>
        <strain evidence="2 3">DXFW5</strain>
    </source>
</reference>
<evidence type="ECO:0000313" key="2">
    <source>
        <dbReference type="EMBL" id="MBM6996407.1"/>
    </source>
</evidence>